<evidence type="ECO:0000256" key="1">
    <source>
        <dbReference type="SAM" id="Phobius"/>
    </source>
</evidence>
<feature type="transmembrane region" description="Helical" evidence="1">
    <location>
        <begin position="137"/>
        <end position="164"/>
    </location>
</feature>
<dbReference type="Proteomes" id="UP000289946">
    <property type="component" value="Unassembled WGS sequence"/>
</dbReference>
<accession>A0ABY0DA58</accession>
<sequence>MLVHQVENLTLNPTFADIGAGTGAIAYALADMGFSGYSVEADQGMLAAGRRLATGPGGRLGGLGLLRHLVLLNEHASSASREHANLAPLWIFHDCKFSYQMFVEMFRRRPPCDSALNVGELRAAIGPRMFNDNDDKLVVAALGAITARSITALLLLLATSLAILQSRTSGYLPGFP</sequence>
<keyword evidence="1" id="KW-0812">Transmembrane</keyword>
<reference evidence="2 3" key="1">
    <citation type="submission" date="2018-10" db="EMBL/GenBank/DDBJ databases">
        <title>Bradyrhizobium sp. nov., isolated from effective nodules of peanut in China.</title>
        <authorList>
            <person name="Li Y."/>
        </authorList>
    </citation>
    <scope>NUCLEOTIDE SEQUENCE [LARGE SCALE GENOMIC DNA]</scope>
    <source>
        <strain evidence="2 3">CCBAU 51781</strain>
    </source>
</reference>
<keyword evidence="3" id="KW-1185">Reference proteome</keyword>
<organism evidence="2 3">
    <name type="scientific">Bradyrhizobium zhanjiangense</name>
    <dbReference type="NCBI Taxonomy" id="1325107"/>
    <lineage>
        <taxon>Bacteria</taxon>
        <taxon>Pseudomonadati</taxon>
        <taxon>Pseudomonadota</taxon>
        <taxon>Alphaproteobacteria</taxon>
        <taxon>Hyphomicrobiales</taxon>
        <taxon>Nitrobacteraceae</taxon>
        <taxon>Bradyrhizobium</taxon>
    </lineage>
</organism>
<comment type="caution">
    <text evidence="2">The sequence shown here is derived from an EMBL/GenBank/DDBJ whole genome shotgun (WGS) entry which is preliminary data.</text>
</comment>
<protein>
    <recommendedName>
        <fullName evidence="4">Class I SAM-dependent methyltransferase</fullName>
    </recommendedName>
</protein>
<keyword evidence="1" id="KW-1133">Transmembrane helix</keyword>
<proteinExistence type="predicted"/>
<dbReference type="EMBL" id="RDRA01000052">
    <property type="protein sequence ID" value="RXG84930.1"/>
    <property type="molecule type" value="Genomic_DNA"/>
</dbReference>
<keyword evidence="1" id="KW-0472">Membrane</keyword>
<dbReference type="InterPro" id="IPR029063">
    <property type="entry name" value="SAM-dependent_MTases_sf"/>
</dbReference>
<name>A0ABY0DA58_9BRAD</name>
<evidence type="ECO:0000313" key="2">
    <source>
        <dbReference type="EMBL" id="RXG84930.1"/>
    </source>
</evidence>
<evidence type="ECO:0000313" key="3">
    <source>
        <dbReference type="Proteomes" id="UP000289946"/>
    </source>
</evidence>
<dbReference type="Gene3D" id="3.40.50.150">
    <property type="entry name" value="Vaccinia Virus protein VP39"/>
    <property type="match status" value="1"/>
</dbReference>
<dbReference type="RefSeq" id="WP_128943016.1">
    <property type="nucleotide sequence ID" value="NZ_RDRA01000052.1"/>
</dbReference>
<evidence type="ECO:0008006" key="4">
    <source>
        <dbReference type="Google" id="ProtNLM"/>
    </source>
</evidence>
<gene>
    <name evidence="2" type="ORF">EAS62_39355</name>
</gene>
<dbReference type="SUPFAM" id="SSF53335">
    <property type="entry name" value="S-adenosyl-L-methionine-dependent methyltransferases"/>
    <property type="match status" value="1"/>
</dbReference>